<comment type="caution">
    <text evidence="1">The sequence shown here is derived from an EMBL/GenBank/DDBJ whole genome shotgun (WGS) entry which is preliminary data.</text>
</comment>
<keyword evidence="3" id="KW-1185">Reference proteome</keyword>
<reference evidence="1 3" key="1">
    <citation type="journal article" date="2019" name="Sci. Rep.">
        <title>Orb-weaving spider Araneus ventricosus genome elucidates the spidroin gene catalogue.</title>
        <authorList>
            <person name="Kono N."/>
            <person name="Nakamura H."/>
            <person name="Ohtoshi R."/>
            <person name="Moran D.A.P."/>
            <person name="Shinohara A."/>
            <person name="Yoshida Y."/>
            <person name="Fujiwara M."/>
            <person name="Mori M."/>
            <person name="Tomita M."/>
            <person name="Arakawa K."/>
        </authorList>
    </citation>
    <scope>NUCLEOTIDE SEQUENCE [LARGE SCALE GENOMIC DNA]</scope>
</reference>
<protein>
    <submittedName>
        <fullName evidence="1">Uncharacterized protein</fullName>
    </submittedName>
</protein>
<dbReference type="EMBL" id="BGPR01012586">
    <property type="protein sequence ID" value="GBN56762.1"/>
    <property type="molecule type" value="Genomic_DNA"/>
</dbReference>
<proteinExistence type="predicted"/>
<sequence>MFDFEALMQLRISDIPESEQKKNIFGRNCLLHYVCLPALTVTSKRNKIDEINTLTVPAYPKGCKAIIGLAARPLRWMLVNLDLPEEDLVGDGERHDGRIHYCPSAGDLESRNVGFALGGREFFARRE</sequence>
<gene>
    <name evidence="1" type="ORF">AVEN_203892_1</name>
    <name evidence="2" type="ORF">AVEN_244245_1</name>
</gene>
<dbReference type="EMBL" id="BGPR01012579">
    <property type="protein sequence ID" value="GBN56731.1"/>
    <property type="molecule type" value="Genomic_DNA"/>
</dbReference>
<dbReference type="AlphaFoldDB" id="A0A4Y2PZP9"/>
<accession>A0A4Y2PZP9</accession>
<evidence type="ECO:0000313" key="3">
    <source>
        <dbReference type="Proteomes" id="UP000499080"/>
    </source>
</evidence>
<organism evidence="1 3">
    <name type="scientific">Araneus ventricosus</name>
    <name type="common">Orbweaver spider</name>
    <name type="synonym">Epeira ventricosa</name>
    <dbReference type="NCBI Taxonomy" id="182803"/>
    <lineage>
        <taxon>Eukaryota</taxon>
        <taxon>Metazoa</taxon>
        <taxon>Ecdysozoa</taxon>
        <taxon>Arthropoda</taxon>
        <taxon>Chelicerata</taxon>
        <taxon>Arachnida</taxon>
        <taxon>Araneae</taxon>
        <taxon>Araneomorphae</taxon>
        <taxon>Entelegynae</taxon>
        <taxon>Araneoidea</taxon>
        <taxon>Araneidae</taxon>
        <taxon>Araneus</taxon>
    </lineage>
</organism>
<evidence type="ECO:0000313" key="2">
    <source>
        <dbReference type="EMBL" id="GBN56762.1"/>
    </source>
</evidence>
<dbReference type="Proteomes" id="UP000499080">
    <property type="component" value="Unassembled WGS sequence"/>
</dbReference>
<name>A0A4Y2PZP9_ARAVE</name>
<evidence type="ECO:0000313" key="1">
    <source>
        <dbReference type="EMBL" id="GBN56731.1"/>
    </source>
</evidence>